<name>A0AB34IYS7_PRYPA</name>
<reference evidence="2 3" key="1">
    <citation type="journal article" date="2024" name="Science">
        <title>Giant polyketide synthase enzymes in the biosynthesis of giant marine polyether toxins.</title>
        <authorList>
            <person name="Fallon T.R."/>
            <person name="Shende V.V."/>
            <person name="Wierzbicki I.H."/>
            <person name="Pendleton A.L."/>
            <person name="Watervoot N.F."/>
            <person name="Auber R.P."/>
            <person name="Gonzalez D.J."/>
            <person name="Wisecaver J.H."/>
            <person name="Moore B.S."/>
        </authorList>
    </citation>
    <scope>NUCLEOTIDE SEQUENCE [LARGE SCALE GENOMIC DNA]</scope>
    <source>
        <strain evidence="2 3">12B1</strain>
    </source>
</reference>
<dbReference type="AlphaFoldDB" id="A0AB34IYS7"/>
<feature type="compositionally biased region" description="Pro residues" evidence="1">
    <location>
        <begin position="46"/>
        <end position="58"/>
    </location>
</feature>
<evidence type="ECO:0000313" key="3">
    <source>
        <dbReference type="Proteomes" id="UP001515480"/>
    </source>
</evidence>
<dbReference type="EMBL" id="JBGBPQ010000015">
    <property type="protein sequence ID" value="KAL1510244.1"/>
    <property type="molecule type" value="Genomic_DNA"/>
</dbReference>
<feature type="region of interest" description="Disordered" evidence="1">
    <location>
        <begin position="1"/>
        <end position="70"/>
    </location>
</feature>
<gene>
    <name evidence="2" type="ORF">AB1Y20_006568</name>
</gene>
<comment type="caution">
    <text evidence="2">The sequence shown here is derived from an EMBL/GenBank/DDBJ whole genome shotgun (WGS) entry which is preliminary data.</text>
</comment>
<evidence type="ECO:0000313" key="2">
    <source>
        <dbReference type="EMBL" id="KAL1510244.1"/>
    </source>
</evidence>
<evidence type="ECO:0000256" key="1">
    <source>
        <dbReference type="SAM" id="MobiDB-lite"/>
    </source>
</evidence>
<sequence>MSGDARPPVPTGRPEEAGPSQQPTHSHSFAGDAPEWTAPPRGVEAPPTPPSLLPPVHTPPLGVEAPPPLTPRMRAVYERTSVRPRGGINSIHDAISMRSDALGRKTEAIRRMALRAAIACDAHAPLSLLSADAPTAQAMTTLAIPSPANAIPTPAAVAYASPAGLSAGCQHAAFSAMVVPSHDGQHATSHSSAPRDVEGERIAVETTACGFCARRMVTLVRELPPPSAVPGRPSSMTEHALCAGWPPWVACLSMRVSPPSVGVLLLTPLVSPR</sequence>
<proteinExistence type="predicted"/>
<organism evidence="2 3">
    <name type="scientific">Prymnesium parvum</name>
    <name type="common">Toxic golden alga</name>
    <dbReference type="NCBI Taxonomy" id="97485"/>
    <lineage>
        <taxon>Eukaryota</taxon>
        <taxon>Haptista</taxon>
        <taxon>Haptophyta</taxon>
        <taxon>Prymnesiophyceae</taxon>
        <taxon>Prymnesiales</taxon>
        <taxon>Prymnesiaceae</taxon>
        <taxon>Prymnesium</taxon>
    </lineage>
</organism>
<dbReference type="Proteomes" id="UP001515480">
    <property type="component" value="Unassembled WGS sequence"/>
</dbReference>
<accession>A0AB34IYS7</accession>
<keyword evidence="3" id="KW-1185">Reference proteome</keyword>
<protein>
    <submittedName>
        <fullName evidence="2">Uncharacterized protein</fullName>
    </submittedName>
</protein>